<dbReference type="Proteomes" id="UP000828390">
    <property type="component" value="Unassembled WGS sequence"/>
</dbReference>
<reference evidence="1" key="2">
    <citation type="submission" date="2020-11" db="EMBL/GenBank/DDBJ databases">
        <authorList>
            <person name="McCartney M.A."/>
            <person name="Auch B."/>
            <person name="Kono T."/>
            <person name="Mallez S."/>
            <person name="Becker A."/>
            <person name="Gohl D.M."/>
            <person name="Silverstein K.A.T."/>
            <person name="Koren S."/>
            <person name="Bechman K.B."/>
            <person name="Herman A."/>
            <person name="Abrahante J.E."/>
            <person name="Garbe J."/>
        </authorList>
    </citation>
    <scope>NUCLEOTIDE SEQUENCE</scope>
    <source>
        <strain evidence="1">Duluth1</strain>
        <tissue evidence="1">Whole animal</tissue>
    </source>
</reference>
<gene>
    <name evidence="1" type="ORF">DPMN_135582</name>
</gene>
<keyword evidence="2" id="KW-1185">Reference proteome</keyword>
<dbReference type="InterPro" id="IPR011009">
    <property type="entry name" value="Kinase-like_dom_sf"/>
</dbReference>
<dbReference type="GO" id="GO:0005576">
    <property type="term" value="C:extracellular region"/>
    <property type="evidence" value="ECO:0007669"/>
    <property type="project" value="TreeGrafter"/>
</dbReference>
<protein>
    <submittedName>
        <fullName evidence="1">Uncharacterized protein</fullName>
    </submittedName>
</protein>
<accession>A0A9D4JH05</accession>
<name>A0A9D4JH05_DREPO</name>
<evidence type="ECO:0000313" key="2">
    <source>
        <dbReference type="Proteomes" id="UP000828390"/>
    </source>
</evidence>
<dbReference type="PANTHER" id="PTHR46448:SF1">
    <property type="entry name" value="PROTEIN KINASE DOMAIN-CONTAINING PROTEIN"/>
    <property type="match status" value="1"/>
</dbReference>
<dbReference type="GO" id="GO:0001501">
    <property type="term" value="P:skeletal system development"/>
    <property type="evidence" value="ECO:0007669"/>
    <property type="project" value="TreeGrafter"/>
</dbReference>
<dbReference type="AlphaFoldDB" id="A0A9D4JH05"/>
<dbReference type="PANTHER" id="PTHR46448">
    <property type="entry name" value="PROTEIN KINASE DOMAIN-CONTAINING PROTEIN"/>
    <property type="match status" value="1"/>
</dbReference>
<dbReference type="SUPFAM" id="SSF56112">
    <property type="entry name" value="Protein kinase-like (PK-like)"/>
    <property type="match status" value="1"/>
</dbReference>
<organism evidence="1 2">
    <name type="scientific">Dreissena polymorpha</name>
    <name type="common">Zebra mussel</name>
    <name type="synonym">Mytilus polymorpha</name>
    <dbReference type="NCBI Taxonomy" id="45954"/>
    <lineage>
        <taxon>Eukaryota</taxon>
        <taxon>Metazoa</taxon>
        <taxon>Spiralia</taxon>
        <taxon>Lophotrochozoa</taxon>
        <taxon>Mollusca</taxon>
        <taxon>Bivalvia</taxon>
        <taxon>Autobranchia</taxon>
        <taxon>Heteroconchia</taxon>
        <taxon>Euheterodonta</taxon>
        <taxon>Imparidentia</taxon>
        <taxon>Neoheterodontei</taxon>
        <taxon>Myida</taxon>
        <taxon>Dreissenoidea</taxon>
        <taxon>Dreissenidae</taxon>
        <taxon>Dreissena</taxon>
    </lineage>
</organism>
<proteinExistence type="predicted"/>
<dbReference type="EMBL" id="JAIWYP010000006">
    <property type="protein sequence ID" value="KAH3807247.1"/>
    <property type="molecule type" value="Genomic_DNA"/>
</dbReference>
<comment type="caution">
    <text evidence="1">The sequence shown here is derived from an EMBL/GenBank/DDBJ whole genome shotgun (WGS) entry which is preliminary data.</text>
</comment>
<reference evidence="1" key="1">
    <citation type="journal article" date="2019" name="bioRxiv">
        <title>The Genome of the Zebra Mussel, Dreissena polymorpha: A Resource for Invasive Species Research.</title>
        <authorList>
            <person name="McCartney M.A."/>
            <person name="Auch B."/>
            <person name="Kono T."/>
            <person name="Mallez S."/>
            <person name="Zhang Y."/>
            <person name="Obille A."/>
            <person name="Becker A."/>
            <person name="Abrahante J.E."/>
            <person name="Garbe J."/>
            <person name="Badalamenti J.P."/>
            <person name="Herman A."/>
            <person name="Mangelson H."/>
            <person name="Liachko I."/>
            <person name="Sullivan S."/>
            <person name="Sone E.D."/>
            <person name="Koren S."/>
            <person name="Silverstein K.A.T."/>
            <person name="Beckman K.B."/>
            <person name="Gohl D.M."/>
        </authorList>
    </citation>
    <scope>NUCLEOTIDE SEQUENCE</scope>
    <source>
        <strain evidence="1">Duluth1</strain>
        <tissue evidence="1">Whole animal</tissue>
    </source>
</reference>
<dbReference type="InterPro" id="IPR042983">
    <property type="entry name" value="PKDCC"/>
</dbReference>
<sequence>MVTLHQREVRHCIENLNQSDTEFLSHRAKCFMFSHMKLMKEILMLEQLSHPGFIKLLGYCVFNEESDTIDLSERGVIIVSELRTRISVYSLQTLIWREKISISCIW</sequence>
<dbReference type="GO" id="GO:0004715">
    <property type="term" value="F:non-membrane spanning protein tyrosine kinase activity"/>
    <property type="evidence" value="ECO:0007669"/>
    <property type="project" value="InterPro"/>
</dbReference>
<evidence type="ECO:0000313" key="1">
    <source>
        <dbReference type="EMBL" id="KAH3807247.1"/>
    </source>
</evidence>